<gene>
    <name evidence="4" type="ORF">BU23DRAFT_592479</name>
</gene>
<evidence type="ECO:0000259" key="3">
    <source>
        <dbReference type="PROSITE" id="PS50075"/>
    </source>
</evidence>
<dbReference type="InterPro" id="IPR009081">
    <property type="entry name" value="PP-bd_ACP"/>
</dbReference>
<dbReference type="OrthoDB" id="329835at2759"/>
<accession>A0A6A5US39</accession>
<dbReference type="PANTHER" id="PTHR43775:SF40">
    <property type="entry name" value="NORSOLORINIC ACID SYNTHASE STCA"/>
    <property type="match status" value="1"/>
</dbReference>
<dbReference type="InterPro" id="IPR036291">
    <property type="entry name" value="NAD(P)-bd_dom_sf"/>
</dbReference>
<proteinExistence type="predicted"/>
<dbReference type="Pfam" id="PF23297">
    <property type="entry name" value="ACP_SdgA_C"/>
    <property type="match status" value="1"/>
</dbReference>
<dbReference type="Gene3D" id="1.10.1200.10">
    <property type="entry name" value="ACP-like"/>
    <property type="match status" value="1"/>
</dbReference>
<keyword evidence="2" id="KW-0597">Phosphoprotein</keyword>
<dbReference type="PROSITE" id="PS00012">
    <property type="entry name" value="PHOSPHOPANTETHEINE"/>
    <property type="match status" value="1"/>
</dbReference>
<dbReference type="GO" id="GO:0006633">
    <property type="term" value="P:fatty acid biosynthetic process"/>
    <property type="evidence" value="ECO:0007669"/>
    <property type="project" value="TreeGrafter"/>
</dbReference>
<dbReference type="InterPro" id="IPR006162">
    <property type="entry name" value="Ppantetheine_attach_site"/>
</dbReference>
<protein>
    <submittedName>
        <fullName evidence="4">KR-domain-containing protein</fullName>
    </submittedName>
</protein>
<dbReference type="SUPFAM" id="SSF47336">
    <property type="entry name" value="ACP-like"/>
    <property type="match status" value="1"/>
</dbReference>
<organism evidence="4 5">
    <name type="scientific">Bimuria novae-zelandiae CBS 107.79</name>
    <dbReference type="NCBI Taxonomy" id="1447943"/>
    <lineage>
        <taxon>Eukaryota</taxon>
        <taxon>Fungi</taxon>
        <taxon>Dikarya</taxon>
        <taxon>Ascomycota</taxon>
        <taxon>Pezizomycotina</taxon>
        <taxon>Dothideomycetes</taxon>
        <taxon>Pleosporomycetidae</taxon>
        <taxon>Pleosporales</taxon>
        <taxon>Massarineae</taxon>
        <taxon>Didymosphaeriaceae</taxon>
        <taxon>Bimuria</taxon>
    </lineage>
</organism>
<dbReference type="GO" id="GO:0004312">
    <property type="term" value="F:fatty acid synthase activity"/>
    <property type="evidence" value="ECO:0007669"/>
    <property type="project" value="TreeGrafter"/>
</dbReference>
<dbReference type="GO" id="GO:0044550">
    <property type="term" value="P:secondary metabolite biosynthetic process"/>
    <property type="evidence" value="ECO:0007669"/>
    <property type="project" value="TreeGrafter"/>
</dbReference>
<evidence type="ECO:0000256" key="2">
    <source>
        <dbReference type="ARBA" id="ARBA00022553"/>
    </source>
</evidence>
<reference evidence="4" key="1">
    <citation type="journal article" date="2020" name="Stud. Mycol.">
        <title>101 Dothideomycetes genomes: a test case for predicting lifestyles and emergence of pathogens.</title>
        <authorList>
            <person name="Haridas S."/>
            <person name="Albert R."/>
            <person name="Binder M."/>
            <person name="Bloem J."/>
            <person name="Labutti K."/>
            <person name="Salamov A."/>
            <person name="Andreopoulos B."/>
            <person name="Baker S."/>
            <person name="Barry K."/>
            <person name="Bills G."/>
            <person name="Bluhm B."/>
            <person name="Cannon C."/>
            <person name="Castanera R."/>
            <person name="Culley D."/>
            <person name="Daum C."/>
            <person name="Ezra D."/>
            <person name="Gonzalez J."/>
            <person name="Henrissat B."/>
            <person name="Kuo A."/>
            <person name="Liang C."/>
            <person name="Lipzen A."/>
            <person name="Lutzoni F."/>
            <person name="Magnuson J."/>
            <person name="Mondo S."/>
            <person name="Nolan M."/>
            <person name="Ohm R."/>
            <person name="Pangilinan J."/>
            <person name="Park H.-J."/>
            <person name="Ramirez L."/>
            <person name="Alfaro M."/>
            <person name="Sun H."/>
            <person name="Tritt A."/>
            <person name="Yoshinaga Y."/>
            <person name="Zwiers L.-H."/>
            <person name="Turgeon B."/>
            <person name="Goodwin S."/>
            <person name="Spatafora J."/>
            <person name="Crous P."/>
            <person name="Grigoriev I."/>
        </authorList>
    </citation>
    <scope>NUCLEOTIDE SEQUENCE</scope>
    <source>
        <strain evidence="4">CBS 107.79</strain>
    </source>
</reference>
<dbReference type="Gene3D" id="3.40.50.720">
    <property type="entry name" value="NAD(P)-binding Rossmann-like Domain"/>
    <property type="match status" value="1"/>
</dbReference>
<dbReference type="EMBL" id="ML976728">
    <property type="protein sequence ID" value="KAF1967771.1"/>
    <property type="molecule type" value="Genomic_DNA"/>
</dbReference>
<feature type="domain" description="Carrier" evidence="3">
    <location>
        <begin position="186"/>
        <end position="250"/>
    </location>
</feature>
<dbReference type="Proteomes" id="UP000800036">
    <property type="component" value="Unassembled WGS sequence"/>
</dbReference>
<dbReference type="PROSITE" id="PS50075">
    <property type="entry name" value="CARRIER"/>
    <property type="match status" value="1"/>
</dbReference>
<dbReference type="InterPro" id="IPR013968">
    <property type="entry name" value="PKS_KR"/>
</dbReference>
<name>A0A6A5US39_9PLEO</name>
<keyword evidence="1" id="KW-0596">Phosphopantetheine</keyword>
<sequence>MTYQKWVEATRGKVKGSWNFHKHLPNFDFFVILSSFATIFGNRGQTNYSAAGAYEDALAYHRRVRGYRATTLDLSIMRDIGVLAETGFTDSLRAWEKPYGIREAWFHALMERAIEGDMKGTVTPQIVTGLATGGSAIATGIDVPFYFDNARFSILSRTGIRSVQSSTATDSAPTYILVSQVASLKEATATITEALVKQVAKMLQIPTSEIGSSRFLHSYGIESLVVIEILNWALKEVQAGITEVTGSSVM</sequence>
<dbReference type="InterPro" id="IPR036736">
    <property type="entry name" value="ACP-like_sf"/>
</dbReference>
<evidence type="ECO:0000313" key="4">
    <source>
        <dbReference type="EMBL" id="KAF1967771.1"/>
    </source>
</evidence>
<dbReference type="InterPro" id="IPR050091">
    <property type="entry name" value="PKS_NRPS_Biosynth_Enz"/>
</dbReference>
<dbReference type="PANTHER" id="PTHR43775">
    <property type="entry name" value="FATTY ACID SYNTHASE"/>
    <property type="match status" value="1"/>
</dbReference>
<evidence type="ECO:0000256" key="1">
    <source>
        <dbReference type="ARBA" id="ARBA00022450"/>
    </source>
</evidence>
<keyword evidence="5" id="KW-1185">Reference proteome</keyword>
<dbReference type="AlphaFoldDB" id="A0A6A5US39"/>
<dbReference type="SUPFAM" id="SSF51735">
    <property type="entry name" value="NAD(P)-binding Rossmann-fold domains"/>
    <property type="match status" value="1"/>
</dbReference>
<evidence type="ECO:0000313" key="5">
    <source>
        <dbReference type="Proteomes" id="UP000800036"/>
    </source>
</evidence>
<dbReference type="Pfam" id="PF08659">
    <property type="entry name" value="KR"/>
    <property type="match status" value="1"/>
</dbReference>